<dbReference type="Pfam" id="PF07690">
    <property type="entry name" value="MFS_1"/>
    <property type="match status" value="1"/>
</dbReference>
<keyword evidence="2 4" id="KW-1133">Transmembrane helix</keyword>
<evidence type="ECO:0000256" key="3">
    <source>
        <dbReference type="ARBA" id="ARBA00023136"/>
    </source>
</evidence>
<organism evidence="6 7">
    <name type="scientific">candidate division WOR-3 bacterium</name>
    <dbReference type="NCBI Taxonomy" id="2052148"/>
    <lineage>
        <taxon>Bacteria</taxon>
        <taxon>Bacteria division WOR-3</taxon>
    </lineage>
</organism>
<dbReference type="GO" id="GO:0022857">
    <property type="term" value="F:transmembrane transporter activity"/>
    <property type="evidence" value="ECO:0007669"/>
    <property type="project" value="InterPro"/>
</dbReference>
<feature type="transmembrane region" description="Helical" evidence="4">
    <location>
        <begin position="262"/>
        <end position="284"/>
    </location>
</feature>
<feature type="transmembrane region" description="Helical" evidence="4">
    <location>
        <begin position="296"/>
        <end position="314"/>
    </location>
</feature>
<dbReference type="InterPro" id="IPR011701">
    <property type="entry name" value="MFS"/>
</dbReference>
<dbReference type="Proteomes" id="UP000885826">
    <property type="component" value="Unassembled WGS sequence"/>
</dbReference>
<keyword evidence="3 4" id="KW-0472">Membrane</keyword>
<gene>
    <name evidence="6" type="ORF">ENI34_05635</name>
</gene>
<evidence type="ECO:0000259" key="5">
    <source>
        <dbReference type="PROSITE" id="PS50850"/>
    </source>
</evidence>
<evidence type="ECO:0000256" key="2">
    <source>
        <dbReference type="ARBA" id="ARBA00022989"/>
    </source>
</evidence>
<dbReference type="Gene3D" id="1.20.1250.20">
    <property type="entry name" value="MFS general substrate transporter like domains"/>
    <property type="match status" value="2"/>
</dbReference>
<dbReference type="InterPro" id="IPR036259">
    <property type="entry name" value="MFS_trans_sf"/>
</dbReference>
<feature type="domain" description="Major facilitator superfamily (MFS) profile" evidence="5">
    <location>
        <begin position="9"/>
        <end position="419"/>
    </location>
</feature>
<proteinExistence type="predicted"/>
<evidence type="ECO:0000313" key="6">
    <source>
        <dbReference type="EMBL" id="HEC78609.1"/>
    </source>
</evidence>
<sequence>MEAKNKRKTFPGIASFQILAMFRRGLFYSYLSVYLRFFLGLSVTETTFFATFPMILNIVFQTFIWGVLSDRYQKRRTLIIVGEILAALFTVLVWFLHTLPTSKYVAGYIIILGLSFIEIFWSMSNIGWSAIISDLYPEQERTSILGKLSSIGALGRILGVWIGGLAYDGLSRYYEGWGFDKGLLFFIASGIMLLSTIPMFFVPEGGIAEKEKKEGTQQGIKLFVYSKPFLIFLLAMIFINFGRNSIAIIKAQYLVLDQGFNVSSNLLGYIVNMQSAALFIMGILVSKLARRFSDAALLLSGTIIAILNLLGFMLGQTLQIIFFSNFLAGVSEVIILAASYSYASKLIPPEHRGKQFALFNATFFLSWGVAGTLIAGPLVDLLIKSGSTQVFAYRMAFLSSTILVAIGIFILLFAFRIKKQYKNA</sequence>
<evidence type="ECO:0000313" key="7">
    <source>
        <dbReference type="Proteomes" id="UP000885826"/>
    </source>
</evidence>
<dbReference type="AlphaFoldDB" id="A0A9C9K0F9"/>
<name>A0A9C9K0F9_UNCW3</name>
<feature type="transmembrane region" description="Helical" evidence="4">
    <location>
        <begin position="21"/>
        <end position="41"/>
    </location>
</feature>
<feature type="transmembrane region" description="Helical" evidence="4">
    <location>
        <begin position="47"/>
        <end position="68"/>
    </location>
</feature>
<protein>
    <submittedName>
        <fullName evidence="6">MFS transporter</fullName>
    </submittedName>
</protein>
<dbReference type="PROSITE" id="PS50850">
    <property type="entry name" value="MFS"/>
    <property type="match status" value="1"/>
</dbReference>
<comment type="caution">
    <text evidence="6">The sequence shown here is derived from an EMBL/GenBank/DDBJ whole genome shotgun (WGS) entry which is preliminary data.</text>
</comment>
<feature type="transmembrane region" description="Helical" evidence="4">
    <location>
        <begin position="183"/>
        <end position="202"/>
    </location>
</feature>
<evidence type="ECO:0000256" key="1">
    <source>
        <dbReference type="ARBA" id="ARBA00022692"/>
    </source>
</evidence>
<feature type="transmembrane region" description="Helical" evidence="4">
    <location>
        <begin position="144"/>
        <end position="163"/>
    </location>
</feature>
<accession>A0A9C9K0F9</accession>
<feature type="transmembrane region" description="Helical" evidence="4">
    <location>
        <begin position="355"/>
        <end position="379"/>
    </location>
</feature>
<dbReference type="InterPro" id="IPR020846">
    <property type="entry name" value="MFS_dom"/>
</dbReference>
<feature type="transmembrane region" description="Helical" evidence="4">
    <location>
        <begin position="80"/>
        <end position="99"/>
    </location>
</feature>
<dbReference type="PANTHER" id="PTHR23526">
    <property type="entry name" value="INTEGRAL MEMBRANE TRANSPORT PROTEIN-RELATED"/>
    <property type="match status" value="1"/>
</dbReference>
<feature type="transmembrane region" description="Helical" evidence="4">
    <location>
        <begin position="320"/>
        <end position="343"/>
    </location>
</feature>
<dbReference type="InterPro" id="IPR052528">
    <property type="entry name" value="Sugar_transport-like"/>
</dbReference>
<dbReference type="SUPFAM" id="SSF103473">
    <property type="entry name" value="MFS general substrate transporter"/>
    <property type="match status" value="1"/>
</dbReference>
<evidence type="ECO:0000256" key="4">
    <source>
        <dbReference type="SAM" id="Phobius"/>
    </source>
</evidence>
<feature type="transmembrane region" description="Helical" evidence="4">
    <location>
        <begin position="222"/>
        <end position="242"/>
    </location>
</feature>
<keyword evidence="1 4" id="KW-0812">Transmembrane</keyword>
<feature type="transmembrane region" description="Helical" evidence="4">
    <location>
        <begin position="105"/>
        <end position="123"/>
    </location>
</feature>
<reference evidence="6" key="1">
    <citation type="journal article" date="2020" name="mSystems">
        <title>Genome- and Community-Level Interaction Insights into Carbon Utilization and Element Cycling Functions of Hydrothermarchaeota in Hydrothermal Sediment.</title>
        <authorList>
            <person name="Zhou Z."/>
            <person name="Liu Y."/>
            <person name="Xu W."/>
            <person name="Pan J."/>
            <person name="Luo Z.H."/>
            <person name="Li M."/>
        </authorList>
    </citation>
    <scope>NUCLEOTIDE SEQUENCE</scope>
    <source>
        <strain evidence="6">HyVt-388</strain>
    </source>
</reference>
<feature type="transmembrane region" description="Helical" evidence="4">
    <location>
        <begin position="391"/>
        <end position="415"/>
    </location>
</feature>
<dbReference type="EMBL" id="DRIG01000061">
    <property type="protein sequence ID" value="HEC78609.1"/>
    <property type="molecule type" value="Genomic_DNA"/>
</dbReference>
<dbReference type="PANTHER" id="PTHR23526:SF4">
    <property type="entry name" value="INTEGRAL MEMBRANE TRANSPORT PROTEIN"/>
    <property type="match status" value="1"/>
</dbReference>